<dbReference type="InterPro" id="IPR000330">
    <property type="entry name" value="SNF2_N"/>
</dbReference>
<dbReference type="Pfam" id="PF00271">
    <property type="entry name" value="Helicase_C"/>
    <property type="match status" value="1"/>
</dbReference>
<dbReference type="OrthoDB" id="423221at2759"/>
<dbReference type="GO" id="GO:0008094">
    <property type="term" value="F:ATP-dependent activity, acting on DNA"/>
    <property type="evidence" value="ECO:0007669"/>
    <property type="project" value="TreeGrafter"/>
</dbReference>
<dbReference type="PANTHER" id="PTHR45626:SF26">
    <property type="entry name" value="FAMILY HELICASE, PUTATIVE (AFU_ORTHOLOGUE AFUA_2G09120)-RELATED"/>
    <property type="match status" value="1"/>
</dbReference>
<organism evidence="8 9">
    <name type="scientific">Hyaloscypha hepaticicola</name>
    <dbReference type="NCBI Taxonomy" id="2082293"/>
    <lineage>
        <taxon>Eukaryota</taxon>
        <taxon>Fungi</taxon>
        <taxon>Dikarya</taxon>
        <taxon>Ascomycota</taxon>
        <taxon>Pezizomycotina</taxon>
        <taxon>Leotiomycetes</taxon>
        <taxon>Helotiales</taxon>
        <taxon>Hyaloscyphaceae</taxon>
        <taxon>Hyaloscypha</taxon>
    </lineage>
</organism>
<feature type="region of interest" description="Disordered" evidence="6">
    <location>
        <begin position="1"/>
        <end position="100"/>
    </location>
</feature>
<gene>
    <name evidence="8" type="ORF">NA56DRAFT_655519</name>
</gene>
<dbReference type="InterPro" id="IPR001650">
    <property type="entry name" value="Helicase_C-like"/>
</dbReference>
<evidence type="ECO:0000313" key="8">
    <source>
        <dbReference type="EMBL" id="PMD25313.1"/>
    </source>
</evidence>
<keyword evidence="5" id="KW-0067">ATP-binding</keyword>
<evidence type="ECO:0000256" key="6">
    <source>
        <dbReference type="SAM" id="MobiDB-lite"/>
    </source>
</evidence>
<dbReference type="InterPro" id="IPR001525">
    <property type="entry name" value="C5_MeTfrase"/>
</dbReference>
<evidence type="ECO:0000256" key="3">
    <source>
        <dbReference type="ARBA" id="ARBA00022741"/>
    </source>
</evidence>
<dbReference type="SUPFAM" id="SSF52540">
    <property type="entry name" value="P-loop containing nucleoside triphosphate hydrolases"/>
    <property type="match status" value="2"/>
</dbReference>
<dbReference type="Gene3D" id="3.40.50.150">
    <property type="entry name" value="Vaccinia Virus protein VP39"/>
    <property type="match status" value="1"/>
</dbReference>
<feature type="region of interest" description="Disordered" evidence="6">
    <location>
        <begin position="1513"/>
        <end position="1534"/>
    </location>
</feature>
<sequence length="2178" mass="246320">MASRPKRSTRSTVSYIEVVSDDDNDPSDNGDYEHDMDNEDADSDVSYYDEDESRPRKRFKPALWNQSRTKCQIDDIDFDVEDQTDNEHGATSDEDAAESDLEIEEQIDVIKDEQSPASKPNNPKSRAKKVKFSLDADHNPRTFAREPQPYKFSYENPLDFNSKPLFTIAQFFEDLSDKLKMKYGTDLIKFCKLFREKPLNVVTFCSGTESPILAIGLVQKSIETKFGSDYKFVTRHQASAEIHPAKAAYIETNFTCDIIFRDIVEIQLLWKNEAKKPHSLTTMYGGKAMVPEDTDILIAGFACDDFSPLNNSRKALDDKGESGDTFYAIIAYADMYKPKMIILENVMHAPWTDEKAKKCKDRPHQISIQKHLDNVGYFSVFLKMDTKNHYLPHTRNRGYMIAIHRASFPSADWTALEKKCKNMIEGLEHAATVPVEAMLFPSDDPRLEVLDQERKSDNKIVKWDKCKIGHHDYCVDHGLGEKHPITGWKGDGSKEMPDFHRPMPGMTERVADSIDIAHKRNLVRGFDDRHYNRNTEWSQNVFRVEDSSRNGLQQCLTPTNIAFSTYQGRRLTGAEAATLQGIDLNLVDTTRLSEQLLTDMCGNAMSSTVVGTVIFAALLTFQDTFNLENRDAAQVEPEPQPASNLEEAVVEVDSKSSSYFPASVENILTSARETVRLCFCEGRHKTDVKTTFLRCRVCGHTACSKCGKNPPHDYEEFESQFTEDRKLPTVFEALLKRSVPTEIDFSSLWSEEAKSFLAELSKAIPQDFDFDQKAWNCVLDAIEKALLSRVFLRSIRRTECWTVEYDSPLAIIKLIVSGGCVEWRLFANAKELPLASAAGKYLRRFPIARMVPVGDDIVQGPWGFWVPAKKTFEATIISRGPLIPTYTNAAGLTDVLQRYNHQFLDIEFKPGFDARYFSEPLEGRYVASPMCGQSFNTMHIQQGREAGKKPLGLFFDHELQTGNPAHHKFKFSTEFRRLDWGEYVEAIAELPASWRQPIIFAEETEDSTIRVQGTDTLVQNYKGEIVDEVKVITHGRFVAIDNSSLKLSGSMFRYHKLPVNISRVDFTCGKDLAIFTCQGKISHAISCLLPRNRTISIDRKIGASFWREFLWFLEKDLQIHGHTEANAGWHPSTGITKECPSCAPKAPFLLWALKKGKYIPYEDPEQASAWEKGMKSRPAPMKVLFRIDGSGNIAFQVNINVATLMHRAKARLVANGDCSDIKMGFRLITNYNRDIKPVYEPLTIKNNDGVELAGQPFKKYTLRDEQRRVVTWMCETERSGIPFTEMEVVESTVNEIGYRAEGRATREVLRRGGILAQDVGFGKTVVMLALIDQTLRIAKETIKTSNENASGIQPGTIPTEATLILLPSHLVDQWHSEIGKFLPELKDHVIVIGSGKALRFAKLTIREVIKAKIIIVAWDNCIKPPYLKMLASLAGLVEPAANGTSERAYDAWYQVAVENIEANVDYLRTEGPAGFVHHLKTQWLSSVAEASSVKIRVPSRHITGAAYVNSDKRSAAKTDGNANKKRKRSAAQEKAEEFSHSISFTDGHWESMNNAILEMFRFKRIIIDELTYRKGWVNSNLKNLKALHRWLLTGTPAKGNHADIKSLADLLQVNLGVDDFTGLRSDIFNKKTSDLTKSELFLMAQEAPSTPWLERRHQHAQLFLDTFCRKDAAQVDHIILHKHICLVDLSPSERAIYLELLQFLAATEFILKRGKSAKGDRSDQIQQVVPSSGDGKPALFLRASQFTFPGVRDTSELCDMIVVRRKNELQAYSDQFKTNLKQTIWLYKQEPECPRFAKFVARVETHTLGDIEVSKQVVQYISKAKARYHKDDWEQFYRKKGTDITKCKSTLPEYPTSEKATGGHSHLTRVASEIRTLISWLNNDVEEIINQRRALRFFENILLIQRGAKLVCARCGIAGLTPSKVMVMGQCGHLLGLECCKENACPVSGCAAYNREYQKLHGATLVGSGSQWCSEHGSKIDQIIKLVRSILNEKKEKVLIFAQWSESTDKLEEALVAEEIPFSDLRKEATSSKTLQHFQNGTPPKKGAKVSQVLIMNIGDANASGSNLTMANHVIFMQPYYTSGENAQENYESAMTQAIGRARRWGQAKEVHVYHFLTVNTIDVDYYEARTDTELTRDATDPSRGVVKELKGSTNWTTHLGTYFAKTMKFDDAKRKGY</sequence>
<keyword evidence="1" id="KW-0489">Methyltransferase</keyword>
<dbReference type="InterPro" id="IPR049730">
    <property type="entry name" value="SNF2/RAD54-like_C"/>
</dbReference>
<feature type="region of interest" description="Disordered" evidence="6">
    <location>
        <begin position="109"/>
        <end position="128"/>
    </location>
</feature>
<dbReference type="Proteomes" id="UP000235672">
    <property type="component" value="Unassembled WGS sequence"/>
</dbReference>
<evidence type="ECO:0000256" key="5">
    <source>
        <dbReference type="ARBA" id="ARBA00022840"/>
    </source>
</evidence>
<name>A0A2J6QGA9_9HELO</name>
<dbReference type="InterPro" id="IPR038718">
    <property type="entry name" value="SNF2-like_sf"/>
</dbReference>
<dbReference type="EMBL" id="KZ613470">
    <property type="protein sequence ID" value="PMD25313.1"/>
    <property type="molecule type" value="Genomic_DNA"/>
</dbReference>
<dbReference type="GO" id="GO:0005634">
    <property type="term" value="C:nucleus"/>
    <property type="evidence" value="ECO:0007669"/>
    <property type="project" value="TreeGrafter"/>
</dbReference>
<dbReference type="InterPro" id="IPR050628">
    <property type="entry name" value="SNF2_RAD54_helicase_TF"/>
</dbReference>
<dbReference type="GO" id="GO:0005524">
    <property type="term" value="F:ATP binding"/>
    <property type="evidence" value="ECO:0007669"/>
    <property type="project" value="UniProtKB-KW"/>
</dbReference>
<dbReference type="CDD" id="cd18793">
    <property type="entry name" value="SF2_C_SNF"/>
    <property type="match status" value="1"/>
</dbReference>
<keyword evidence="9" id="KW-1185">Reference proteome</keyword>
<evidence type="ECO:0000256" key="1">
    <source>
        <dbReference type="ARBA" id="ARBA00022603"/>
    </source>
</evidence>
<dbReference type="PANTHER" id="PTHR45626">
    <property type="entry name" value="TRANSCRIPTION TERMINATION FACTOR 2-RELATED"/>
    <property type="match status" value="1"/>
</dbReference>
<protein>
    <recommendedName>
        <fullName evidence="7">Helicase C-terminal domain-containing protein</fullName>
    </recommendedName>
</protein>
<dbReference type="Pfam" id="PF00145">
    <property type="entry name" value="DNA_methylase"/>
    <property type="match status" value="1"/>
</dbReference>
<feature type="compositionally biased region" description="Acidic residues" evidence="6">
    <location>
        <begin position="19"/>
        <end position="52"/>
    </location>
</feature>
<reference evidence="8 9" key="1">
    <citation type="submission" date="2016-05" db="EMBL/GenBank/DDBJ databases">
        <title>A degradative enzymes factory behind the ericoid mycorrhizal symbiosis.</title>
        <authorList>
            <consortium name="DOE Joint Genome Institute"/>
            <person name="Martino E."/>
            <person name="Morin E."/>
            <person name="Grelet G."/>
            <person name="Kuo A."/>
            <person name="Kohler A."/>
            <person name="Daghino S."/>
            <person name="Barry K."/>
            <person name="Choi C."/>
            <person name="Cichocki N."/>
            <person name="Clum A."/>
            <person name="Copeland A."/>
            <person name="Hainaut M."/>
            <person name="Haridas S."/>
            <person name="Labutti K."/>
            <person name="Lindquist E."/>
            <person name="Lipzen A."/>
            <person name="Khouja H.-R."/>
            <person name="Murat C."/>
            <person name="Ohm R."/>
            <person name="Olson A."/>
            <person name="Spatafora J."/>
            <person name="Veneault-Fourrey C."/>
            <person name="Henrissat B."/>
            <person name="Grigoriev I."/>
            <person name="Martin F."/>
            <person name="Perotto S."/>
        </authorList>
    </citation>
    <scope>NUCLEOTIDE SEQUENCE [LARGE SCALE GENOMIC DNA]</scope>
    <source>
        <strain evidence="8 9">UAMH 7357</strain>
    </source>
</reference>
<dbReference type="Pfam" id="PF00176">
    <property type="entry name" value="SNF2-rel_dom"/>
    <property type="match status" value="1"/>
</dbReference>
<dbReference type="GO" id="GO:0032259">
    <property type="term" value="P:methylation"/>
    <property type="evidence" value="ECO:0007669"/>
    <property type="project" value="UniProtKB-KW"/>
</dbReference>
<dbReference type="SUPFAM" id="SSF53335">
    <property type="entry name" value="S-adenosyl-L-methionine-dependent methyltransferases"/>
    <property type="match status" value="1"/>
</dbReference>
<keyword evidence="4" id="KW-0378">Hydrolase</keyword>
<dbReference type="Gene3D" id="3.40.50.10810">
    <property type="entry name" value="Tandem AAA-ATPase domain"/>
    <property type="match status" value="2"/>
</dbReference>
<dbReference type="InterPro" id="IPR029063">
    <property type="entry name" value="SAM-dependent_MTases_sf"/>
</dbReference>
<feature type="compositionally biased region" description="Acidic residues" evidence="6">
    <location>
        <begin position="74"/>
        <end position="84"/>
    </location>
</feature>
<dbReference type="Gene3D" id="3.40.50.300">
    <property type="entry name" value="P-loop containing nucleotide triphosphate hydrolases"/>
    <property type="match status" value="1"/>
</dbReference>
<dbReference type="PROSITE" id="PS51194">
    <property type="entry name" value="HELICASE_CTER"/>
    <property type="match status" value="1"/>
</dbReference>
<evidence type="ECO:0000256" key="2">
    <source>
        <dbReference type="ARBA" id="ARBA00022679"/>
    </source>
</evidence>
<keyword evidence="3" id="KW-0547">Nucleotide-binding</keyword>
<proteinExistence type="predicted"/>
<dbReference type="STRING" id="1745343.A0A2J6QGA9"/>
<dbReference type="GO" id="GO:0016787">
    <property type="term" value="F:hydrolase activity"/>
    <property type="evidence" value="ECO:0007669"/>
    <property type="project" value="UniProtKB-KW"/>
</dbReference>
<accession>A0A2J6QGA9</accession>
<feature type="domain" description="Helicase C-terminal" evidence="7">
    <location>
        <begin position="1979"/>
        <end position="2151"/>
    </location>
</feature>
<feature type="compositionally biased region" description="Polar residues" evidence="6">
    <location>
        <begin position="115"/>
        <end position="124"/>
    </location>
</feature>
<keyword evidence="2" id="KW-0808">Transferase</keyword>
<dbReference type="InterPro" id="IPR027417">
    <property type="entry name" value="P-loop_NTPase"/>
</dbReference>
<evidence type="ECO:0000313" key="9">
    <source>
        <dbReference type="Proteomes" id="UP000235672"/>
    </source>
</evidence>
<dbReference type="SMART" id="SM00487">
    <property type="entry name" value="DEXDc"/>
    <property type="match status" value="1"/>
</dbReference>
<dbReference type="GO" id="GO:0008168">
    <property type="term" value="F:methyltransferase activity"/>
    <property type="evidence" value="ECO:0007669"/>
    <property type="project" value="UniProtKB-KW"/>
</dbReference>
<evidence type="ECO:0000256" key="4">
    <source>
        <dbReference type="ARBA" id="ARBA00022801"/>
    </source>
</evidence>
<evidence type="ECO:0000259" key="7">
    <source>
        <dbReference type="PROSITE" id="PS51194"/>
    </source>
</evidence>
<dbReference type="InterPro" id="IPR014001">
    <property type="entry name" value="Helicase_ATP-bd"/>
</dbReference>
<dbReference type="GO" id="GO:0006281">
    <property type="term" value="P:DNA repair"/>
    <property type="evidence" value="ECO:0007669"/>
    <property type="project" value="TreeGrafter"/>
</dbReference>